<evidence type="ECO:0000313" key="4">
    <source>
        <dbReference type="Proteomes" id="UP000315440"/>
    </source>
</evidence>
<sequence length="320" mass="33717">MPPADLAPPNNRPRSRAGLPSWIASAVVHGLLLLLAVWLLSGAPRGGDEAPREAGIVLRTTSNEATLFEGQRPEPADSPSDSISEESQQALLDALPPADTAGLAELLPSKQETGPAPAAAAQAASLASGGAPRGGVLKPGQARVSVFGVEGEGSRFVYLFDRSISMAGAPLRAAQNELIRSLGPLESIHQFQIIFFNQSQSVFDLSGGQKRVAFATDPNKQLAADFVSGVTASGGTDRYEALTLALRMRPDALFFLTDADDPMTPREMKLVLGSRAAGAVTINTIEFGRGPSPRRRNFLVALAEATSGQYGYVDTQRLTK</sequence>
<accession>A0A5C5ZUP0</accession>
<dbReference type="EMBL" id="SJPQ01000001">
    <property type="protein sequence ID" value="TWT90926.1"/>
    <property type="molecule type" value="Genomic_DNA"/>
</dbReference>
<reference evidence="3 4" key="1">
    <citation type="submission" date="2019-02" db="EMBL/GenBank/DDBJ databases">
        <title>Deep-cultivation of Planctomycetes and their phenomic and genomic characterization uncovers novel biology.</title>
        <authorList>
            <person name="Wiegand S."/>
            <person name="Jogler M."/>
            <person name="Boedeker C."/>
            <person name="Pinto D."/>
            <person name="Vollmers J."/>
            <person name="Rivas-Marin E."/>
            <person name="Kohn T."/>
            <person name="Peeters S.H."/>
            <person name="Heuer A."/>
            <person name="Rast P."/>
            <person name="Oberbeckmann S."/>
            <person name="Bunk B."/>
            <person name="Jeske O."/>
            <person name="Meyerdierks A."/>
            <person name="Storesund J.E."/>
            <person name="Kallscheuer N."/>
            <person name="Luecker S."/>
            <person name="Lage O.M."/>
            <person name="Pohl T."/>
            <person name="Merkel B.J."/>
            <person name="Hornburger P."/>
            <person name="Mueller R.-W."/>
            <person name="Bruemmer F."/>
            <person name="Labrenz M."/>
            <person name="Spormann A.M."/>
            <person name="Op Den Camp H."/>
            <person name="Overmann J."/>
            <person name="Amann R."/>
            <person name="Jetten M.S.M."/>
            <person name="Mascher T."/>
            <person name="Medema M.H."/>
            <person name="Devos D.P."/>
            <person name="Kaster A.-K."/>
            <person name="Ovreas L."/>
            <person name="Rohde M."/>
            <person name="Galperin M.Y."/>
            <person name="Jogler C."/>
        </authorList>
    </citation>
    <scope>NUCLEOTIDE SEQUENCE [LARGE SCALE GENOMIC DNA]</scope>
    <source>
        <strain evidence="3 4">Mal64</strain>
    </source>
</reference>
<comment type="caution">
    <text evidence="3">The sequence shown here is derived from an EMBL/GenBank/DDBJ whole genome shotgun (WGS) entry which is preliminary data.</text>
</comment>
<feature type="region of interest" description="Disordered" evidence="1">
    <location>
        <begin position="62"/>
        <end position="88"/>
    </location>
</feature>
<evidence type="ECO:0000313" key="3">
    <source>
        <dbReference type="EMBL" id="TWT90926.1"/>
    </source>
</evidence>
<dbReference type="OrthoDB" id="272806at2"/>
<keyword evidence="4" id="KW-1185">Reference proteome</keyword>
<organism evidence="3 4">
    <name type="scientific">Pseudobythopirellula maris</name>
    <dbReference type="NCBI Taxonomy" id="2527991"/>
    <lineage>
        <taxon>Bacteria</taxon>
        <taxon>Pseudomonadati</taxon>
        <taxon>Planctomycetota</taxon>
        <taxon>Planctomycetia</taxon>
        <taxon>Pirellulales</taxon>
        <taxon>Lacipirellulaceae</taxon>
        <taxon>Pseudobythopirellula</taxon>
    </lineage>
</organism>
<feature type="compositionally biased region" description="Polar residues" evidence="1">
    <location>
        <begin position="79"/>
        <end position="88"/>
    </location>
</feature>
<protein>
    <recommendedName>
        <fullName evidence="5">VWFA domain-containing protein</fullName>
    </recommendedName>
</protein>
<dbReference type="Proteomes" id="UP000315440">
    <property type="component" value="Unassembled WGS sequence"/>
</dbReference>
<keyword evidence="2" id="KW-1133">Transmembrane helix</keyword>
<keyword evidence="2" id="KW-0812">Transmembrane</keyword>
<proteinExistence type="predicted"/>
<feature type="transmembrane region" description="Helical" evidence="2">
    <location>
        <begin position="20"/>
        <end position="40"/>
    </location>
</feature>
<name>A0A5C5ZUP0_9BACT</name>
<evidence type="ECO:0008006" key="5">
    <source>
        <dbReference type="Google" id="ProtNLM"/>
    </source>
</evidence>
<evidence type="ECO:0000256" key="2">
    <source>
        <dbReference type="SAM" id="Phobius"/>
    </source>
</evidence>
<gene>
    <name evidence="3" type="ORF">Mal64_13250</name>
</gene>
<dbReference type="AlphaFoldDB" id="A0A5C5ZUP0"/>
<keyword evidence="2" id="KW-0472">Membrane</keyword>
<dbReference type="SUPFAM" id="SSF53300">
    <property type="entry name" value="vWA-like"/>
    <property type="match status" value="1"/>
</dbReference>
<dbReference type="InterPro" id="IPR036465">
    <property type="entry name" value="vWFA_dom_sf"/>
</dbReference>
<dbReference type="Gene3D" id="3.40.50.410">
    <property type="entry name" value="von Willebrand factor, type A domain"/>
    <property type="match status" value="1"/>
</dbReference>
<dbReference type="RefSeq" id="WP_146398236.1">
    <property type="nucleotide sequence ID" value="NZ_SJPQ01000001.1"/>
</dbReference>
<evidence type="ECO:0000256" key="1">
    <source>
        <dbReference type="SAM" id="MobiDB-lite"/>
    </source>
</evidence>